<sequence>MNQYATDASRAGKPFDILHTAEAVGFLVGILWFTT</sequence>
<evidence type="ECO:0000313" key="2">
    <source>
        <dbReference type="Proteomes" id="UP000198848"/>
    </source>
</evidence>
<gene>
    <name evidence="1" type="ORF">SAMN04489842_2711</name>
</gene>
<dbReference type="AlphaFoldDB" id="A0A1H1GZT2"/>
<name>A0A1H1GZT2_NATTX</name>
<organism evidence="1 2">
    <name type="scientific">Natronobacterium texcoconense</name>
    <dbReference type="NCBI Taxonomy" id="1095778"/>
    <lineage>
        <taxon>Archaea</taxon>
        <taxon>Methanobacteriati</taxon>
        <taxon>Methanobacteriota</taxon>
        <taxon>Stenosarchaea group</taxon>
        <taxon>Halobacteria</taxon>
        <taxon>Halobacteriales</taxon>
        <taxon>Natrialbaceae</taxon>
        <taxon>Natronobacterium</taxon>
    </lineage>
</organism>
<evidence type="ECO:0000313" key="1">
    <source>
        <dbReference type="EMBL" id="SDR18755.1"/>
    </source>
</evidence>
<accession>A0A1H1GZT2</accession>
<dbReference type="Proteomes" id="UP000198848">
    <property type="component" value="Unassembled WGS sequence"/>
</dbReference>
<reference evidence="2" key="1">
    <citation type="submission" date="2016-10" db="EMBL/GenBank/DDBJ databases">
        <authorList>
            <person name="Varghese N."/>
            <person name="Submissions S."/>
        </authorList>
    </citation>
    <scope>NUCLEOTIDE SEQUENCE [LARGE SCALE GENOMIC DNA]</scope>
    <source>
        <strain evidence="2">DSM 24767</strain>
    </source>
</reference>
<protein>
    <submittedName>
        <fullName evidence="1">Uncharacterized protein</fullName>
    </submittedName>
</protein>
<dbReference type="EMBL" id="FNLC01000002">
    <property type="protein sequence ID" value="SDR18755.1"/>
    <property type="molecule type" value="Genomic_DNA"/>
</dbReference>
<keyword evidence="2" id="KW-1185">Reference proteome</keyword>
<proteinExistence type="predicted"/>